<evidence type="ECO:0000313" key="2">
    <source>
        <dbReference type="Proteomes" id="UP001176941"/>
    </source>
</evidence>
<name>A0ABN8Y489_RANTA</name>
<evidence type="ECO:0000313" key="1">
    <source>
        <dbReference type="EMBL" id="CAI9156382.1"/>
    </source>
</evidence>
<organism evidence="1 2">
    <name type="scientific">Rangifer tarandus platyrhynchus</name>
    <name type="common">Svalbard reindeer</name>
    <dbReference type="NCBI Taxonomy" id="3082113"/>
    <lineage>
        <taxon>Eukaryota</taxon>
        <taxon>Metazoa</taxon>
        <taxon>Chordata</taxon>
        <taxon>Craniata</taxon>
        <taxon>Vertebrata</taxon>
        <taxon>Euteleostomi</taxon>
        <taxon>Mammalia</taxon>
        <taxon>Eutheria</taxon>
        <taxon>Laurasiatheria</taxon>
        <taxon>Artiodactyla</taxon>
        <taxon>Ruminantia</taxon>
        <taxon>Pecora</taxon>
        <taxon>Cervidae</taxon>
        <taxon>Odocoileinae</taxon>
        <taxon>Rangifer</taxon>
    </lineage>
</organism>
<proteinExistence type="predicted"/>
<dbReference type="EMBL" id="OX459950">
    <property type="protein sequence ID" value="CAI9156382.1"/>
    <property type="molecule type" value="Genomic_DNA"/>
</dbReference>
<dbReference type="Proteomes" id="UP001176941">
    <property type="component" value="Chromosome 14"/>
</dbReference>
<reference evidence="1" key="1">
    <citation type="submission" date="2023-04" db="EMBL/GenBank/DDBJ databases">
        <authorList>
            <consortium name="ELIXIR-Norway"/>
        </authorList>
    </citation>
    <scope>NUCLEOTIDE SEQUENCE [LARGE SCALE GENOMIC DNA]</scope>
</reference>
<gene>
    <name evidence="1" type="ORF">MRATA1EN1_LOCUS5344</name>
</gene>
<evidence type="ECO:0008006" key="3">
    <source>
        <dbReference type="Google" id="ProtNLM"/>
    </source>
</evidence>
<keyword evidence="2" id="KW-1185">Reference proteome</keyword>
<accession>A0ABN8Y489</accession>
<sequence length="114" mass="12373">MILLSHFLYISVSALRMALIIGSCVRKATNDVLRLIAHPNILILCSSPQIAGSFHGICNLNNHFSEGNSFRLCGLKQLHLPYILCEVTGASLENKEKDSSISCLAGTSLAYDPV</sequence>
<protein>
    <recommendedName>
        <fullName evidence="3">Secreted protein</fullName>
    </recommendedName>
</protein>